<evidence type="ECO:0000256" key="3">
    <source>
        <dbReference type="ARBA" id="ARBA00012579"/>
    </source>
</evidence>
<dbReference type="CDD" id="cd00554">
    <property type="entry name" value="MECDP_synthase"/>
    <property type="match status" value="1"/>
</dbReference>
<dbReference type="InterPro" id="IPR003526">
    <property type="entry name" value="MECDP_synthase"/>
</dbReference>
<feature type="site" description="Transition state stabilizer" evidence="7">
    <location>
        <position position="34"/>
    </location>
</feature>
<accession>A0A2T4TXA1</accession>
<dbReference type="UniPathway" id="UPA00056">
    <property type="reaction ID" value="UER00095"/>
</dbReference>
<evidence type="ECO:0000256" key="6">
    <source>
        <dbReference type="ARBA" id="ARBA00023239"/>
    </source>
</evidence>
<gene>
    <name evidence="7" type="primary">ispF</name>
    <name evidence="10" type="ORF">CLG94_08195</name>
</gene>
<feature type="site" description="Transition state stabilizer" evidence="7">
    <location>
        <position position="133"/>
    </location>
</feature>
<keyword evidence="5 7" id="KW-0414">Isoprene biosynthesis</keyword>
<dbReference type="NCBIfam" id="TIGR00151">
    <property type="entry name" value="ispF"/>
    <property type="match status" value="1"/>
</dbReference>
<evidence type="ECO:0000256" key="1">
    <source>
        <dbReference type="ARBA" id="ARBA00000200"/>
    </source>
</evidence>
<dbReference type="OrthoDB" id="9804336at2"/>
<comment type="subunit">
    <text evidence="7">Homotrimer.</text>
</comment>
<dbReference type="AlphaFoldDB" id="A0A2T4TXA1"/>
<feature type="binding site" evidence="7">
    <location>
        <begin position="8"/>
        <end position="10"/>
    </location>
    <ligand>
        <name>4-CDP-2-C-methyl-D-erythritol 2-phosphate</name>
        <dbReference type="ChEBI" id="CHEBI:57919"/>
    </ligand>
</feature>
<comment type="catalytic activity">
    <reaction evidence="1 7 8">
        <text>4-CDP-2-C-methyl-D-erythritol 2-phosphate = 2-C-methyl-D-erythritol 2,4-cyclic diphosphate + CMP</text>
        <dbReference type="Rhea" id="RHEA:23864"/>
        <dbReference type="ChEBI" id="CHEBI:57919"/>
        <dbReference type="ChEBI" id="CHEBI:58483"/>
        <dbReference type="ChEBI" id="CHEBI:60377"/>
        <dbReference type="EC" id="4.6.1.12"/>
    </reaction>
</comment>
<comment type="similarity">
    <text evidence="7 8">Belongs to the IspF family.</text>
</comment>
<feature type="binding site" evidence="7">
    <location>
        <position position="10"/>
    </location>
    <ligand>
        <name>a divalent metal cation</name>
        <dbReference type="ChEBI" id="CHEBI:60240"/>
    </ligand>
</feature>
<feature type="binding site" evidence="7">
    <location>
        <position position="8"/>
    </location>
    <ligand>
        <name>a divalent metal cation</name>
        <dbReference type="ChEBI" id="CHEBI:60240"/>
    </ligand>
</feature>
<evidence type="ECO:0000256" key="7">
    <source>
        <dbReference type="HAMAP-Rule" id="MF_00107"/>
    </source>
</evidence>
<feature type="binding site" evidence="7">
    <location>
        <begin position="56"/>
        <end position="58"/>
    </location>
    <ligand>
        <name>4-CDP-2-C-methyl-D-erythritol 2-phosphate</name>
        <dbReference type="ChEBI" id="CHEBI:57919"/>
    </ligand>
</feature>
<reference evidence="10 11" key="1">
    <citation type="submission" date="2017-09" db="EMBL/GenBank/DDBJ databases">
        <title>Bloom of a denitrifying methanotroph, Candidatus Methylomirabilis limnetica, in a deep stratified lake.</title>
        <authorList>
            <person name="Graf J.S."/>
            <person name="Marchant H.K."/>
            <person name="Tienken D."/>
            <person name="Hach P.F."/>
            <person name="Brand A."/>
            <person name="Schubert C.J."/>
            <person name="Kuypers M.M."/>
            <person name="Milucka J."/>
        </authorList>
    </citation>
    <scope>NUCLEOTIDE SEQUENCE [LARGE SCALE GENOMIC DNA]</scope>
    <source>
        <strain evidence="10 11">Zug</strain>
    </source>
</reference>
<dbReference type="GO" id="GO:0019288">
    <property type="term" value="P:isopentenyl diphosphate biosynthetic process, methylerythritol 4-phosphate pathway"/>
    <property type="evidence" value="ECO:0007669"/>
    <property type="project" value="UniProtKB-UniRule"/>
</dbReference>
<dbReference type="PROSITE" id="PS01350">
    <property type="entry name" value="ISPF"/>
    <property type="match status" value="1"/>
</dbReference>
<keyword evidence="4 7" id="KW-0479">Metal-binding</keyword>
<dbReference type="EC" id="4.6.1.12" evidence="3 7"/>
<keyword evidence="6 7" id="KW-0456">Lyase</keyword>
<reference evidence="11" key="2">
    <citation type="journal article" date="2018" name="Environ. Microbiol.">
        <title>Bloom of a denitrifying methanotroph, 'Candidatus Methylomirabilis limnetica', in a deep stratified lake.</title>
        <authorList>
            <person name="Graf J.S."/>
            <person name="Mayr M.J."/>
            <person name="Marchant H.K."/>
            <person name="Tienken D."/>
            <person name="Hach P.F."/>
            <person name="Brand A."/>
            <person name="Schubert C.J."/>
            <person name="Kuypers M.M."/>
            <person name="Milucka J."/>
        </authorList>
    </citation>
    <scope>NUCLEOTIDE SEQUENCE [LARGE SCALE GENOMIC DNA]</scope>
    <source>
        <strain evidence="11">Zug</strain>
    </source>
</reference>
<dbReference type="InterPro" id="IPR020555">
    <property type="entry name" value="MECDP_synthase_CS"/>
</dbReference>
<dbReference type="Proteomes" id="UP000241436">
    <property type="component" value="Unassembled WGS sequence"/>
</dbReference>
<evidence type="ECO:0000256" key="2">
    <source>
        <dbReference type="ARBA" id="ARBA00004709"/>
    </source>
</evidence>
<feature type="binding site" evidence="7">
    <location>
        <position position="42"/>
    </location>
    <ligand>
        <name>a divalent metal cation</name>
        <dbReference type="ChEBI" id="CHEBI:60240"/>
    </ligand>
</feature>
<keyword evidence="11" id="KW-1185">Reference proteome</keyword>
<dbReference type="Pfam" id="PF02542">
    <property type="entry name" value="YgbB"/>
    <property type="match status" value="1"/>
</dbReference>
<proteinExistence type="inferred from homology"/>
<dbReference type="EMBL" id="NVQC01000022">
    <property type="protein sequence ID" value="PTL35729.1"/>
    <property type="molecule type" value="Genomic_DNA"/>
</dbReference>
<evidence type="ECO:0000256" key="8">
    <source>
        <dbReference type="RuleBase" id="RU004395"/>
    </source>
</evidence>
<comment type="pathway">
    <text evidence="2 7">Isoprenoid biosynthesis; isopentenyl diphosphate biosynthesis via DXP pathway; isopentenyl diphosphate from 1-deoxy-D-xylulose 5-phosphate: step 4/6.</text>
</comment>
<dbReference type="HAMAP" id="MF_00107">
    <property type="entry name" value="IspF"/>
    <property type="match status" value="1"/>
</dbReference>
<comment type="function">
    <text evidence="7">Involved in the biosynthesis of isopentenyl diphosphate (IPP) and dimethylallyl diphosphate (DMAPP), two major building blocks of isoprenoid compounds. Catalyzes the conversion of 4-diphosphocytidyl-2-C-methyl-D-erythritol 2-phosphate (CDP-ME2P) to 2-C-methyl-D-erythritol 2,4-cyclodiphosphate (ME-CPP) with a corresponding release of cytidine 5-monophosphate (CMP).</text>
</comment>
<sequence>MTVGIGFDTHPLVPGRRLVLGGVEIPFDQGLEGHSDADALAHAVIDAILGAACAGDIGSCFGTDDPQYKDVSSLLLLREAFQRVQALGYTVSNIDATIIAEAPRLAPYIAQMRANLAESIGTPVEGVSVKAATANRVGALGAGHGIACLAIASLQRHQIRP</sequence>
<name>A0A2T4TXA1_9BACT</name>
<comment type="caution">
    <text evidence="10">The sequence shown here is derived from an EMBL/GenBank/DDBJ whole genome shotgun (WGS) entry which is preliminary data.</text>
</comment>
<dbReference type="PANTHER" id="PTHR43181:SF1">
    <property type="entry name" value="2-C-METHYL-D-ERYTHRITOL 2,4-CYCLODIPHOSPHATE SYNTHASE, CHLOROPLASTIC"/>
    <property type="match status" value="1"/>
</dbReference>
<evidence type="ECO:0000256" key="4">
    <source>
        <dbReference type="ARBA" id="ARBA00022723"/>
    </source>
</evidence>
<dbReference type="PANTHER" id="PTHR43181">
    <property type="entry name" value="2-C-METHYL-D-ERYTHRITOL 2,4-CYCLODIPHOSPHATE SYNTHASE, CHLOROPLASTIC"/>
    <property type="match status" value="1"/>
</dbReference>
<evidence type="ECO:0000256" key="5">
    <source>
        <dbReference type="ARBA" id="ARBA00023229"/>
    </source>
</evidence>
<organism evidence="10 11">
    <name type="scientific">Candidatus Methylomirabilis limnetica</name>
    <dbReference type="NCBI Taxonomy" id="2033718"/>
    <lineage>
        <taxon>Bacteria</taxon>
        <taxon>Candidatus Methylomirabilota</taxon>
        <taxon>Candidatus Methylomirabilia</taxon>
        <taxon>Candidatus Methylomirabilales</taxon>
        <taxon>Candidatus Methylomirabilaceae</taxon>
        <taxon>Candidatus Methylomirabilis</taxon>
    </lineage>
</organism>
<dbReference type="Gene3D" id="3.30.1330.50">
    <property type="entry name" value="2-C-methyl-D-erythritol 2,4-cyclodiphosphate synthase"/>
    <property type="match status" value="1"/>
</dbReference>
<comment type="cofactor">
    <cofactor evidence="7">
        <name>a divalent metal cation</name>
        <dbReference type="ChEBI" id="CHEBI:60240"/>
    </cofactor>
    <text evidence="7">Binds 1 divalent metal cation per subunit.</text>
</comment>
<comment type="caution">
    <text evidence="7">Lacks conserved residue(s) required for the propagation of feature annotation.</text>
</comment>
<dbReference type="RefSeq" id="WP_107562492.1">
    <property type="nucleotide sequence ID" value="NZ_NVQC01000022.1"/>
</dbReference>
<dbReference type="SUPFAM" id="SSF69765">
    <property type="entry name" value="IpsF-like"/>
    <property type="match status" value="1"/>
</dbReference>
<dbReference type="InterPro" id="IPR036571">
    <property type="entry name" value="MECDP_synthase_sf"/>
</dbReference>
<evidence type="ECO:0000313" key="11">
    <source>
        <dbReference type="Proteomes" id="UP000241436"/>
    </source>
</evidence>
<evidence type="ECO:0000313" key="10">
    <source>
        <dbReference type="EMBL" id="PTL35729.1"/>
    </source>
</evidence>
<protein>
    <recommendedName>
        <fullName evidence="3 7">2-C-methyl-D-erythritol 2,4-cyclodiphosphate synthase</fullName>
        <shortName evidence="7">MECDP-synthase</shortName>
        <shortName evidence="7">MECPP-synthase</shortName>
        <shortName evidence="7">MECPS</shortName>
        <ecNumber evidence="3 7">4.6.1.12</ecNumber>
    </recommendedName>
</protein>
<evidence type="ECO:0000259" key="9">
    <source>
        <dbReference type="Pfam" id="PF02542"/>
    </source>
</evidence>
<dbReference type="GO" id="GO:0008685">
    <property type="term" value="F:2-C-methyl-D-erythritol 2,4-cyclodiphosphate synthase activity"/>
    <property type="evidence" value="ECO:0007669"/>
    <property type="project" value="UniProtKB-UniRule"/>
</dbReference>
<feature type="binding site" evidence="7">
    <location>
        <begin position="34"/>
        <end position="35"/>
    </location>
    <ligand>
        <name>4-CDP-2-C-methyl-D-erythritol 2-phosphate</name>
        <dbReference type="ChEBI" id="CHEBI:57919"/>
    </ligand>
</feature>
<dbReference type="GO" id="GO:0016114">
    <property type="term" value="P:terpenoid biosynthetic process"/>
    <property type="evidence" value="ECO:0007669"/>
    <property type="project" value="InterPro"/>
</dbReference>
<dbReference type="GO" id="GO:0046872">
    <property type="term" value="F:metal ion binding"/>
    <property type="evidence" value="ECO:0007669"/>
    <property type="project" value="UniProtKB-KW"/>
</dbReference>
<feature type="domain" description="2-C-methyl-D-erythritol 2,4-cyclodiphosphate synthase" evidence="9">
    <location>
        <begin position="1"/>
        <end position="154"/>
    </location>
</feature>